<evidence type="ECO:0000313" key="8">
    <source>
        <dbReference type="Proteomes" id="UP000694569"/>
    </source>
</evidence>
<proteinExistence type="predicted"/>
<feature type="transmembrane region" description="Helical" evidence="6">
    <location>
        <begin position="71"/>
        <end position="88"/>
    </location>
</feature>
<evidence type="ECO:0000256" key="6">
    <source>
        <dbReference type="SAM" id="Phobius"/>
    </source>
</evidence>
<dbReference type="Pfam" id="PF04193">
    <property type="entry name" value="PQ-loop"/>
    <property type="match status" value="1"/>
</dbReference>
<reference evidence="7" key="1">
    <citation type="submission" date="2025-08" db="UniProtKB">
        <authorList>
            <consortium name="Ensembl"/>
        </authorList>
    </citation>
    <scope>IDENTIFICATION</scope>
</reference>
<name>A0A8C5QJ07_9ANUR</name>
<keyword evidence="4 5" id="KW-0472">Membrane</keyword>
<comment type="subcellular location">
    <subcellularLocation>
        <location evidence="1 5">Membrane</location>
        <topology evidence="1 5">Multi-pass membrane protein</topology>
    </subcellularLocation>
</comment>
<reference evidence="7" key="2">
    <citation type="submission" date="2025-09" db="UniProtKB">
        <authorList>
            <consortium name="Ensembl"/>
        </authorList>
    </citation>
    <scope>IDENTIFICATION</scope>
</reference>
<gene>
    <name evidence="7" type="primary">SLC66A3</name>
</gene>
<accession>A0A8C5QJ07</accession>
<keyword evidence="8" id="KW-1185">Reference proteome</keyword>
<evidence type="ECO:0000313" key="7">
    <source>
        <dbReference type="Ensembl" id="ENSLLEP00000038478.1"/>
    </source>
</evidence>
<protein>
    <recommendedName>
        <fullName evidence="5">Solute carrier family 66 member 3</fullName>
    </recommendedName>
</protein>
<keyword evidence="3 5" id="KW-1133">Transmembrane helix</keyword>
<dbReference type="AlphaFoldDB" id="A0A8C5QJ07"/>
<dbReference type="Gene3D" id="1.20.1280.290">
    <property type="match status" value="2"/>
</dbReference>
<keyword evidence="2 5" id="KW-0812">Transmembrane</keyword>
<dbReference type="GO" id="GO:0016020">
    <property type="term" value="C:membrane"/>
    <property type="evidence" value="ECO:0007669"/>
    <property type="project" value="UniProtKB-SubCell"/>
</dbReference>
<evidence type="ECO:0000256" key="4">
    <source>
        <dbReference type="ARBA" id="ARBA00023136"/>
    </source>
</evidence>
<dbReference type="SMART" id="SM00679">
    <property type="entry name" value="CTNS"/>
    <property type="match status" value="1"/>
</dbReference>
<dbReference type="PANTHER" id="PTHR12226:SF3">
    <property type="entry name" value="SOLUTE CARRIER FAMILY 66 MEMBER 3"/>
    <property type="match status" value="1"/>
</dbReference>
<evidence type="ECO:0000256" key="2">
    <source>
        <dbReference type="ARBA" id="ARBA00022692"/>
    </source>
</evidence>
<dbReference type="PIRSF" id="PIRSF023381">
    <property type="entry name" value="MannP-dilichol_defect-1p"/>
    <property type="match status" value="1"/>
</dbReference>
<dbReference type="Proteomes" id="UP000694569">
    <property type="component" value="Unplaced"/>
</dbReference>
<evidence type="ECO:0000256" key="1">
    <source>
        <dbReference type="ARBA" id="ARBA00004141"/>
    </source>
</evidence>
<sequence>MDYQTELLIFANWTTLLVCMVLKFPQIISIMASKSAEGVSLNSVLLELTGFIVFLRYQIYYDYPMETYLEYPMLISQDAVLLLFIFHYTSSLRHALPYVGIFFALWNVLVLQKWLIDLALNLCTVISASSKFLQLQCLWQTKDSGQASALTWSLAAYTCATRIFTTLMTSGDKAILLRFVVMLALNIWVTVVILQYRKKTRKVD</sequence>
<organism evidence="7 8">
    <name type="scientific">Leptobrachium leishanense</name>
    <name type="common">Leishan spiny toad</name>
    <dbReference type="NCBI Taxonomy" id="445787"/>
    <lineage>
        <taxon>Eukaryota</taxon>
        <taxon>Metazoa</taxon>
        <taxon>Chordata</taxon>
        <taxon>Craniata</taxon>
        <taxon>Vertebrata</taxon>
        <taxon>Euteleostomi</taxon>
        <taxon>Amphibia</taxon>
        <taxon>Batrachia</taxon>
        <taxon>Anura</taxon>
        <taxon>Pelobatoidea</taxon>
        <taxon>Megophryidae</taxon>
        <taxon>Leptobrachium</taxon>
    </lineage>
</organism>
<feature type="transmembrane region" description="Helical" evidence="6">
    <location>
        <begin position="39"/>
        <end position="59"/>
    </location>
</feature>
<dbReference type="InterPro" id="IPR006603">
    <property type="entry name" value="PQ-loop_rpt"/>
</dbReference>
<dbReference type="Ensembl" id="ENSLLET00000039994.1">
    <property type="protein sequence ID" value="ENSLLEP00000038478.1"/>
    <property type="gene ID" value="ENSLLEG00000024404.1"/>
</dbReference>
<evidence type="ECO:0000256" key="5">
    <source>
        <dbReference type="PIRNR" id="PIRNR023381"/>
    </source>
</evidence>
<evidence type="ECO:0000256" key="3">
    <source>
        <dbReference type="ARBA" id="ARBA00022989"/>
    </source>
</evidence>
<feature type="transmembrane region" description="Helical" evidence="6">
    <location>
        <begin position="12"/>
        <end position="32"/>
    </location>
</feature>
<dbReference type="OrthoDB" id="271506at2759"/>
<feature type="transmembrane region" description="Helical" evidence="6">
    <location>
        <begin position="175"/>
        <end position="194"/>
    </location>
</feature>
<dbReference type="PANTHER" id="PTHR12226">
    <property type="entry name" value="MANNOSE-P-DOLICHOL UTILIZATION DEFECT 1 LEC35 -RELATED"/>
    <property type="match status" value="1"/>
</dbReference>
<feature type="transmembrane region" description="Helical" evidence="6">
    <location>
        <begin position="95"/>
        <end position="115"/>
    </location>
</feature>
<dbReference type="InterPro" id="IPR016817">
    <property type="entry name" value="MannP-dilichol_defect-1"/>
</dbReference>
<dbReference type="GeneTree" id="ENSGT00940000153916"/>